<dbReference type="InterPro" id="IPR003004">
    <property type="entry name" value="GspF/PilC"/>
</dbReference>
<keyword evidence="3" id="KW-1003">Cell membrane</keyword>
<dbReference type="GO" id="GO:0005886">
    <property type="term" value="C:plasma membrane"/>
    <property type="evidence" value="ECO:0007669"/>
    <property type="project" value="UniProtKB-SubCell"/>
</dbReference>
<organism evidence="9 10">
    <name type="scientific">Roseiconus nitratireducens</name>
    <dbReference type="NCBI Taxonomy" id="2605748"/>
    <lineage>
        <taxon>Bacteria</taxon>
        <taxon>Pseudomonadati</taxon>
        <taxon>Planctomycetota</taxon>
        <taxon>Planctomycetia</taxon>
        <taxon>Pirellulales</taxon>
        <taxon>Pirellulaceae</taxon>
        <taxon>Roseiconus</taxon>
    </lineage>
</organism>
<feature type="transmembrane region" description="Helical" evidence="7">
    <location>
        <begin position="157"/>
        <end position="180"/>
    </location>
</feature>
<feature type="domain" description="Type II secretion system protein GspF" evidence="8">
    <location>
        <begin position="14"/>
        <end position="134"/>
    </location>
</feature>
<dbReference type="EMBL" id="VWOX01000001">
    <property type="protein sequence ID" value="KAA5547179.1"/>
    <property type="molecule type" value="Genomic_DNA"/>
</dbReference>
<evidence type="ECO:0000256" key="6">
    <source>
        <dbReference type="ARBA" id="ARBA00023136"/>
    </source>
</evidence>
<dbReference type="InterPro" id="IPR018076">
    <property type="entry name" value="T2SS_GspF_dom"/>
</dbReference>
<proteinExistence type="inferred from homology"/>
<comment type="similarity">
    <text evidence="2">Belongs to the GSP F family.</text>
</comment>
<dbReference type="AlphaFoldDB" id="A0A5M6DLS7"/>
<feature type="domain" description="Type II secretion system protein GspF" evidence="8">
    <location>
        <begin position="212"/>
        <end position="330"/>
    </location>
</feature>
<dbReference type="Pfam" id="PF00482">
    <property type="entry name" value="T2SSF"/>
    <property type="match status" value="2"/>
</dbReference>
<dbReference type="InterPro" id="IPR042094">
    <property type="entry name" value="T2SS_GspF_sf"/>
</dbReference>
<comment type="caution">
    <text evidence="9">The sequence shown here is derived from an EMBL/GenBank/DDBJ whole genome shotgun (WGS) entry which is preliminary data.</text>
</comment>
<dbReference type="PANTHER" id="PTHR30012">
    <property type="entry name" value="GENERAL SECRETION PATHWAY PROTEIN"/>
    <property type="match status" value="1"/>
</dbReference>
<sequence>MFFQRMSLSAAGSFSRRLGTGLRAGADVVRLLEAESKHGSPREREAFSHVAEEVKAGEEISEAMSRRPRFFPRLMISLTRVGESTGKLEKTFLTLATHYEHQVQLRRQFVSSIIWPSIQLVVGLGVISLFIYLMGILRPAGGGQMEDMLGFGLRGGSGVLVFWGYIAAVAAILWAMYFAFTRNIGGIQNILPVIYLIPKLGPSFQTITLSRFTRTLALALGSGLDPIRSVRLSLDSTDSDYYRSGGDAFESAIRDRGATLAEGLQSTNLFPEPFLHLVEVAELSGTESESIDHLADEYEEQSKSAMRTLSGLATAGVWLIVAGTLIFLILRLAMKIFGAYNEALQQI</sequence>
<feature type="transmembrane region" description="Helical" evidence="7">
    <location>
        <begin position="312"/>
        <end position="334"/>
    </location>
</feature>
<reference evidence="9 10" key="1">
    <citation type="submission" date="2019-08" db="EMBL/GenBank/DDBJ databases">
        <authorList>
            <person name="Dhanesh K."/>
            <person name="Kumar G."/>
            <person name="Sasikala C."/>
            <person name="Venkata Ramana C."/>
        </authorList>
    </citation>
    <scope>NUCLEOTIDE SEQUENCE [LARGE SCALE GENOMIC DNA]</scope>
    <source>
        <strain evidence="9 10">JC645</strain>
    </source>
</reference>
<evidence type="ECO:0000256" key="5">
    <source>
        <dbReference type="ARBA" id="ARBA00022989"/>
    </source>
</evidence>
<evidence type="ECO:0000256" key="1">
    <source>
        <dbReference type="ARBA" id="ARBA00004651"/>
    </source>
</evidence>
<evidence type="ECO:0000256" key="4">
    <source>
        <dbReference type="ARBA" id="ARBA00022692"/>
    </source>
</evidence>
<keyword evidence="10" id="KW-1185">Reference proteome</keyword>
<gene>
    <name evidence="9" type="ORF">FYK55_01875</name>
</gene>
<evidence type="ECO:0000313" key="10">
    <source>
        <dbReference type="Proteomes" id="UP000324479"/>
    </source>
</evidence>
<protein>
    <submittedName>
        <fullName evidence="9">General secretion pathway protein GspF</fullName>
    </submittedName>
</protein>
<dbReference type="PANTHER" id="PTHR30012:SF0">
    <property type="entry name" value="TYPE II SECRETION SYSTEM PROTEIN F-RELATED"/>
    <property type="match status" value="1"/>
</dbReference>
<evidence type="ECO:0000259" key="8">
    <source>
        <dbReference type="Pfam" id="PF00482"/>
    </source>
</evidence>
<evidence type="ECO:0000256" key="3">
    <source>
        <dbReference type="ARBA" id="ARBA00022475"/>
    </source>
</evidence>
<evidence type="ECO:0000256" key="2">
    <source>
        <dbReference type="ARBA" id="ARBA00005745"/>
    </source>
</evidence>
<dbReference type="Gene3D" id="1.20.81.30">
    <property type="entry name" value="Type II secretion system (T2SS), domain F"/>
    <property type="match status" value="2"/>
</dbReference>
<comment type="subcellular location">
    <subcellularLocation>
        <location evidence="1">Cell membrane</location>
        <topology evidence="1">Multi-pass membrane protein</topology>
    </subcellularLocation>
</comment>
<keyword evidence="4 7" id="KW-0812">Transmembrane</keyword>
<keyword evidence="6 7" id="KW-0472">Membrane</keyword>
<accession>A0A5M6DLS7</accession>
<keyword evidence="5 7" id="KW-1133">Transmembrane helix</keyword>
<feature type="transmembrane region" description="Helical" evidence="7">
    <location>
        <begin position="113"/>
        <end position="137"/>
    </location>
</feature>
<name>A0A5M6DLS7_9BACT</name>
<evidence type="ECO:0000313" key="9">
    <source>
        <dbReference type="EMBL" id="KAA5547179.1"/>
    </source>
</evidence>
<evidence type="ECO:0000256" key="7">
    <source>
        <dbReference type="SAM" id="Phobius"/>
    </source>
</evidence>
<dbReference type="Proteomes" id="UP000324479">
    <property type="component" value="Unassembled WGS sequence"/>
</dbReference>